<sequence length="186" mass="19499">MDAAEIEVYRQKLGEVELALSADPENSELQQLKGEIEDLLSLSAQLLPESPQERAAPAAKEERAAPAGAAQEWRVGDSCEARYTDGKFYAARVAAVRAGGVYQVAFVKYGTVLDASADGLRAAGGGKGARAGKVGKRPAGKTRGAGAAATGQQSWLKFAKGGKKLKAKAINDRSIFKSADPRPTKP</sequence>
<protein>
    <submittedName>
        <fullName evidence="1">Uncharacterized protein</fullName>
    </submittedName>
</protein>
<dbReference type="EMBL" id="JANBUJ010000394">
    <property type="protein sequence ID" value="KAJ2772300.1"/>
    <property type="molecule type" value="Genomic_DNA"/>
</dbReference>
<dbReference type="Proteomes" id="UP001140234">
    <property type="component" value="Unassembled WGS sequence"/>
</dbReference>
<reference evidence="1" key="1">
    <citation type="submission" date="2022-07" db="EMBL/GenBank/DDBJ databases">
        <title>Phylogenomic reconstructions and comparative analyses of Kickxellomycotina fungi.</title>
        <authorList>
            <person name="Reynolds N.K."/>
            <person name="Stajich J.E."/>
            <person name="Barry K."/>
            <person name="Grigoriev I.V."/>
            <person name="Crous P."/>
            <person name="Smith M.E."/>
        </authorList>
    </citation>
    <scope>NUCLEOTIDE SEQUENCE</scope>
    <source>
        <strain evidence="1">CBS 109366</strain>
    </source>
</reference>
<organism evidence="1 2">
    <name type="scientific">Coemansia nantahalensis</name>
    <dbReference type="NCBI Taxonomy" id="2789366"/>
    <lineage>
        <taxon>Eukaryota</taxon>
        <taxon>Fungi</taxon>
        <taxon>Fungi incertae sedis</taxon>
        <taxon>Zoopagomycota</taxon>
        <taxon>Kickxellomycotina</taxon>
        <taxon>Kickxellomycetes</taxon>
        <taxon>Kickxellales</taxon>
        <taxon>Kickxellaceae</taxon>
        <taxon>Coemansia</taxon>
    </lineage>
</organism>
<comment type="caution">
    <text evidence="1">The sequence shown here is derived from an EMBL/GenBank/DDBJ whole genome shotgun (WGS) entry which is preliminary data.</text>
</comment>
<accession>A0ACC1K2W5</accession>
<keyword evidence="2" id="KW-1185">Reference proteome</keyword>
<name>A0ACC1K2W5_9FUNG</name>
<gene>
    <name evidence="1" type="ORF">IWQ57_001823</name>
</gene>
<evidence type="ECO:0000313" key="2">
    <source>
        <dbReference type="Proteomes" id="UP001140234"/>
    </source>
</evidence>
<proteinExistence type="predicted"/>
<evidence type="ECO:0000313" key="1">
    <source>
        <dbReference type="EMBL" id="KAJ2772300.1"/>
    </source>
</evidence>